<dbReference type="GO" id="GO:0005634">
    <property type="term" value="C:nucleus"/>
    <property type="evidence" value="ECO:0007669"/>
    <property type="project" value="UniProtKB-SubCell"/>
</dbReference>
<dbReference type="PANTHER" id="PTHR14955:SF8">
    <property type="entry name" value="SI:CH211-165G14.1-RELATED"/>
    <property type="match status" value="1"/>
</dbReference>
<dbReference type="InterPro" id="IPR013083">
    <property type="entry name" value="Znf_RING/FYVE/PHD"/>
</dbReference>
<dbReference type="Pfam" id="PF13771">
    <property type="entry name" value="zf-HC5HC2H"/>
    <property type="match status" value="1"/>
</dbReference>
<dbReference type="GeneID" id="115811865"/>
<evidence type="ECO:0000256" key="3">
    <source>
        <dbReference type="ARBA" id="ARBA00022553"/>
    </source>
</evidence>
<comment type="subcellular location">
    <subcellularLocation>
        <location evidence="1">Nucleus</location>
    </subcellularLocation>
</comment>
<dbReference type="AlphaFoldDB" id="A0A6J2VE01"/>
<dbReference type="RefSeq" id="XP_030630122.1">
    <property type="nucleotide sequence ID" value="XM_030774262.1"/>
</dbReference>
<keyword evidence="12" id="KW-1185">Reference proteome</keyword>
<feature type="compositionally biased region" description="Basic and acidic residues" evidence="10">
    <location>
        <begin position="445"/>
        <end position="457"/>
    </location>
</feature>
<feature type="compositionally biased region" description="Polar residues" evidence="10">
    <location>
        <begin position="474"/>
        <end position="485"/>
    </location>
</feature>
<dbReference type="OrthoDB" id="10029243at2759"/>
<feature type="compositionally biased region" description="Basic residues" evidence="10">
    <location>
        <begin position="554"/>
        <end position="567"/>
    </location>
</feature>
<protein>
    <submittedName>
        <fullName evidence="13">Transcription factor 20</fullName>
    </submittedName>
</protein>
<evidence type="ECO:0000256" key="5">
    <source>
        <dbReference type="ARBA" id="ARBA00022771"/>
    </source>
</evidence>
<feature type="compositionally biased region" description="Basic and acidic residues" evidence="10">
    <location>
        <begin position="500"/>
        <end position="513"/>
    </location>
</feature>
<dbReference type="GO" id="GO:0008270">
    <property type="term" value="F:zinc ion binding"/>
    <property type="evidence" value="ECO:0007669"/>
    <property type="project" value="UniProtKB-KW"/>
</dbReference>
<proteinExistence type="predicted"/>
<evidence type="ECO:0000256" key="7">
    <source>
        <dbReference type="ARBA" id="ARBA00022843"/>
    </source>
</evidence>
<feature type="compositionally biased region" description="Basic and acidic residues" evidence="10">
    <location>
        <begin position="268"/>
        <end position="282"/>
    </location>
</feature>
<keyword evidence="7" id="KW-0832">Ubl conjugation</keyword>
<keyword evidence="5" id="KW-0863">Zinc-finger</keyword>
<dbReference type="Gene3D" id="3.30.40.10">
    <property type="entry name" value="Zinc/RING finger domain, C3HC4 (zinc finger)"/>
    <property type="match status" value="1"/>
</dbReference>
<keyword evidence="3" id="KW-0597">Phosphoprotein</keyword>
<evidence type="ECO:0000256" key="1">
    <source>
        <dbReference type="ARBA" id="ARBA00004123"/>
    </source>
</evidence>
<evidence type="ECO:0000259" key="11">
    <source>
        <dbReference type="PROSITE" id="PS51805"/>
    </source>
</evidence>
<keyword evidence="4" id="KW-0479">Metal-binding</keyword>
<evidence type="ECO:0000256" key="9">
    <source>
        <dbReference type="ARBA" id="ARBA00023242"/>
    </source>
</evidence>
<dbReference type="PROSITE" id="PS51805">
    <property type="entry name" value="EPHD"/>
    <property type="match status" value="1"/>
</dbReference>
<keyword evidence="6" id="KW-0862">Zinc</keyword>
<reference evidence="13" key="1">
    <citation type="submission" date="2025-08" db="UniProtKB">
        <authorList>
            <consortium name="RefSeq"/>
        </authorList>
    </citation>
    <scope>IDENTIFICATION</scope>
</reference>
<feature type="region of interest" description="Disordered" evidence="10">
    <location>
        <begin position="256"/>
        <end position="306"/>
    </location>
</feature>
<dbReference type="Proteomes" id="UP000504632">
    <property type="component" value="Chromosome 5"/>
</dbReference>
<dbReference type="GO" id="GO:0006357">
    <property type="term" value="P:regulation of transcription by RNA polymerase II"/>
    <property type="evidence" value="ECO:0007669"/>
    <property type="project" value="TreeGrafter"/>
</dbReference>
<dbReference type="FunFam" id="3.30.40.10:FF:000116">
    <property type="entry name" value="Transcription factor 20 (AR1)"/>
    <property type="match status" value="1"/>
</dbReference>
<feature type="region of interest" description="Disordered" evidence="10">
    <location>
        <begin position="1"/>
        <end position="21"/>
    </location>
</feature>
<evidence type="ECO:0000256" key="8">
    <source>
        <dbReference type="ARBA" id="ARBA00023159"/>
    </source>
</evidence>
<feature type="compositionally biased region" description="Polar residues" evidence="10">
    <location>
        <begin position="256"/>
        <end position="267"/>
    </location>
</feature>
<evidence type="ECO:0000313" key="12">
    <source>
        <dbReference type="Proteomes" id="UP000504632"/>
    </source>
</evidence>
<feature type="region of interest" description="Disordered" evidence="10">
    <location>
        <begin position="445"/>
        <end position="578"/>
    </location>
</feature>
<evidence type="ECO:0000256" key="2">
    <source>
        <dbReference type="ARBA" id="ARBA00022499"/>
    </source>
</evidence>
<evidence type="ECO:0000313" key="13">
    <source>
        <dbReference type="RefSeq" id="XP_030630122.1"/>
    </source>
</evidence>
<feature type="compositionally biased region" description="Basic and acidic residues" evidence="10">
    <location>
        <begin position="537"/>
        <end position="549"/>
    </location>
</feature>
<dbReference type="InterPro" id="IPR052440">
    <property type="entry name" value="Trans_Reg/Chrom_Remod"/>
</dbReference>
<keyword evidence="2" id="KW-1017">Isopeptide bond</keyword>
<name>A0A6J2VE01_CHACN</name>
<dbReference type="SMART" id="SM00249">
    <property type="entry name" value="PHD"/>
    <property type="match status" value="1"/>
</dbReference>
<accession>A0A6J2VE01</accession>
<organism evidence="12 13">
    <name type="scientific">Chanos chanos</name>
    <name type="common">Milkfish</name>
    <name type="synonym">Mugil chanos</name>
    <dbReference type="NCBI Taxonomy" id="29144"/>
    <lineage>
        <taxon>Eukaryota</taxon>
        <taxon>Metazoa</taxon>
        <taxon>Chordata</taxon>
        <taxon>Craniata</taxon>
        <taxon>Vertebrata</taxon>
        <taxon>Euteleostomi</taxon>
        <taxon>Actinopterygii</taxon>
        <taxon>Neopterygii</taxon>
        <taxon>Teleostei</taxon>
        <taxon>Ostariophysi</taxon>
        <taxon>Gonorynchiformes</taxon>
        <taxon>Chanidae</taxon>
        <taxon>Chanos</taxon>
    </lineage>
</organism>
<dbReference type="InParanoid" id="A0A6J2VE01"/>
<keyword evidence="8" id="KW-0010">Activator</keyword>
<evidence type="ECO:0000256" key="6">
    <source>
        <dbReference type="ARBA" id="ARBA00022833"/>
    </source>
</evidence>
<feature type="compositionally biased region" description="Polar residues" evidence="10">
    <location>
        <begin position="171"/>
        <end position="184"/>
    </location>
</feature>
<feature type="region of interest" description="Disordered" evidence="10">
    <location>
        <begin position="157"/>
        <end position="206"/>
    </location>
</feature>
<evidence type="ECO:0000256" key="4">
    <source>
        <dbReference type="ARBA" id="ARBA00022723"/>
    </source>
</evidence>
<sequence>MSPGSSIGIVQPENDSDPLPQASTQIQLDNAFSNTTVTLSYVTRSHVFSSLSQHSPLYVLPINEGLSIHPDYEVRKLITDTGEVQLCVDMDQNGVQQVSVPAGIATCSETYEFISPAEVAESVAGFCCLQQAHEINGVQEVESVTVQTFKALQQDNNAERKLSQDAEENGCEQNGQSSNFSQGHLTGPEEQQRTSDSEIPLNPGNEGLVILQSNMNSGNFCSTLNVEYISPLHDPVSPPATSLDEMKDVFVLPQPANSPSEANSFGEETTHNRTDELDKETSDPDAAASVTSEATKLQGRGKWTNTDSLDFNTSIKQHLATNIPDAYNPLSGQDDGVSKGKEKISETLNNRPKLTHNSDLKDSVFARENTSDRRKLPPRSGRGVRLEAIFQNIYPTRYKSSHITSTKSRCSESQVVEKIQPCPIQEFSSEDNQPVPETICTSAEELRSNDETKHLQDEVSDVSDVSRCKDKASTSDTENANISPSPCNPKSPEITNELVTSDKESEKVKHDTLDEPSEAEVEKQSQVSAPKLLQKTSTDRRETNLDEKVPSTAKKGHTPKKKRKKNKVSQSSPFSPHEPEIKLKYVNFKDDRKEMHFDSFSPFIRVELKEYPTCTVINYPEENVRLEKGKQQVSSTLISGVVPTTSCLQYGRVSADCTQHSSLVCCLCGGSANALDLGDLHGPYYPEGFKPASKALANVKDLKEDNSDSDASSIASSGKRLSASGSWAQRSRQRLSNEVCRGLGQKWTGDGDSITSPKAKRPRMNTATDDWYNAPVLPLDTSEYWIHEDCAVWTAGVFLVKGKLYGLENAVKLAKETICSTCHKRGATLGCFFKGCPNKYHYRCALRSDCVLNEENFSIKCPKHKSKSIKASSASQQKIR</sequence>
<evidence type="ECO:0000256" key="10">
    <source>
        <dbReference type="SAM" id="MobiDB-lite"/>
    </source>
</evidence>
<dbReference type="InterPro" id="IPR001965">
    <property type="entry name" value="Znf_PHD"/>
</dbReference>
<feature type="domain" description="PHD-type" evidence="11">
    <location>
        <begin position="756"/>
        <end position="865"/>
    </location>
</feature>
<keyword evidence="9" id="KW-0539">Nucleus</keyword>
<dbReference type="InterPro" id="IPR034732">
    <property type="entry name" value="EPHD"/>
</dbReference>
<dbReference type="PANTHER" id="PTHR14955">
    <property type="entry name" value="RETINOIC ACID INDUCED 1/TRANSCRIPTION FACTOR 20"/>
    <property type="match status" value="1"/>
</dbReference>
<feature type="compositionally biased region" description="Basic and acidic residues" evidence="10">
    <location>
        <begin position="464"/>
        <end position="473"/>
    </location>
</feature>
<gene>
    <name evidence="13" type="primary">LOC115811865</name>
</gene>